<dbReference type="InterPro" id="IPR016197">
    <property type="entry name" value="Chromo-like_dom_sf"/>
</dbReference>
<evidence type="ECO:0000259" key="1">
    <source>
        <dbReference type="Pfam" id="PF24626"/>
    </source>
</evidence>
<dbReference type="PANTHER" id="PTHR46148:SF52">
    <property type="entry name" value="OS04G0603800 PROTEIN"/>
    <property type="match status" value="1"/>
</dbReference>
<dbReference type="EMBL" id="VJMI01003048">
    <property type="protein sequence ID" value="KAF0774850.1"/>
    <property type="molecule type" value="Genomic_DNA"/>
</dbReference>
<comment type="caution">
    <text evidence="2">The sequence shown here is derived from an EMBL/GenBank/DDBJ whole genome shotgun (WGS) entry which is preliminary data.</text>
</comment>
<dbReference type="Proteomes" id="UP000469452">
    <property type="component" value="Unassembled WGS sequence"/>
</dbReference>
<dbReference type="Pfam" id="PF24626">
    <property type="entry name" value="SH3_Tf2-1"/>
    <property type="match status" value="1"/>
</dbReference>
<reference evidence="2 3" key="1">
    <citation type="submission" date="2019-06" db="EMBL/GenBank/DDBJ databases">
        <title>Genomics analysis of Aphanomyces spp. identifies a new class of oomycete effector associated with host adaptation.</title>
        <authorList>
            <person name="Gaulin E."/>
        </authorList>
    </citation>
    <scope>NUCLEOTIDE SEQUENCE [LARGE SCALE GENOMIC DNA]</scope>
    <source>
        <strain evidence="2 3">E</strain>
    </source>
</reference>
<feature type="non-terminal residue" evidence="2">
    <location>
        <position position="168"/>
    </location>
</feature>
<gene>
    <name evidence="2" type="ORF">AaE_001450</name>
</gene>
<dbReference type="PANTHER" id="PTHR46148">
    <property type="entry name" value="CHROMO DOMAIN-CONTAINING PROTEIN"/>
    <property type="match status" value="1"/>
</dbReference>
<organism evidence="2 3">
    <name type="scientific">Aphanomyces astaci</name>
    <name type="common">Crayfish plague agent</name>
    <dbReference type="NCBI Taxonomy" id="112090"/>
    <lineage>
        <taxon>Eukaryota</taxon>
        <taxon>Sar</taxon>
        <taxon>Stramenopiles</taxon>
        <taxon>Oomycota</taxon>
        <taxon>Saprolegniomycetes</taxon>
        <taxon>Saprolegniales</taxon>
        <taxon>Verrucalvaceae</taxon>
        <taxon>Aphanomyces</taxon>
    </lineage>
</organism>
<feature type="domain" description="Tf2-1-like SH3-like" evidence="1">
    <location>
        <begin position="45"/>
        <end position="113"/>
    </location>
</feature>
<dbReference type="AlphaFoldDB" id="A0A6A5AX77"/>
<protein>
    <recommendedName>
        <fullName evidence="1">Tf2-1-like SH3-like domain-containing protein</fullName>
    </recommendedName>
</protein>
<evidence type="ECO:0000313" key="3">
    <source>
        <dbReference type="Proteomes" id="UP000469452"/>
    </source>
</evidence>
<name>A0A6A5AX77_APHAT</name>
<proteinExistence type="predicted"/>
<dbReference type="VEuPathDB" id="FungiDB:H257_07386"/>
<dbReference type="InterPro" id="IPR056924">
    <property type="entry name" value="SH3_Tf2-1"/>
</dbReference>
<evidence type="ECO:0000313" key="2">
    <source>
        <dbReference type="EMBL" id="KAF0774850.1"/>
    </source>
</evidence>
<dbReference type="SUPFAM" id="SSF54160">
    <property type="entry name" value="Chromo domain-like"/>
    <property type="match status" value="1"/>
</dbReference>
<accession>A0A6A5AX77</accession>
<dbReference type="Gene3D" id="2.40.50.40">
    <property type="match status" value="1"/>
</dbReference>
<sequence length="168" mass="19797">MSMSKNFSEQRKALVNMTLENLDKAQARQKSYYDKKRSKLEFREGEFVMLATRNVPIKHAKLVNKDEKPKLVPKFIGPFKIIQVINPNAMKLELPKSMKRLHNVFNVDRLKKCPGQTDRFTNRPIPKATPMLLDDSGHEVFVVEELLKQRQFNRKKEFLDKWHGLPDY</sequence>